<feature type="region of interest" description="Disordered" evidence="1">
    <location>
        <begin position="207"/>
        <end position="255"/>
    </location>
</feature>
<comment type="caution">
    <text evidence="2">The sequence shown here is derived from an EMBL/GenBank/DDBJ whole genome shotgun (WGS) entry which is preliminary data.</text>
</comment>
<feature type="compositionally biased region" description="Basic and acidic residues" evidence="1">
    <location>
        <begin position="38"/>
        <end position="48"/>
    </location>
</feature>
<dbReference type="Proteomes" id="UP000749646">
    <property type="component" value="Unassembled WGS sequence"/>
</dbReference>
<evidence type="ECO:0000313" key="2">
    <source>
        <dbReference type="EMBL" id="KAF9926278.1"/>
    </source>
</evidence>
<feature type="compositionally biased region" description="Low complexity" evidence="1">
    <location>
        <begin position="224"/>
        <end position="255"/>
    </location>
</feature>
<dbReference type="EMBL" id="JAAAHW010010419">
    <property type="protein sequence ID" value="KAF9926278.1"/>
    <property type="molecule type" value="Genomic_DNA"/>
</dbReference>
<name>A0A9P6ILD4_9FUNG</name>
<keyword evidence="3" id="KW-1185">Reference proteome</keyword>
<sequence>MAKLMIARCRITSSQDELDMERDTTNIPASTSSSSKSLLEKNEKDKPSSSHPALSFTVTSAAHTIHKDSKVNKKTSFIRTAASTSSLITSSEAAITQASRGMGMTAATAAAAALRKDEWLSMRSFRNNTADVNSVDRSADTVLPTNDDAKAAAAKENIGPNLLLVLQGGNNSSSNDHYHRHHHHQSKLRQADGPASNQALNVRFGQTNTISDPTDPRPKSILPSATTVTAATTTTTTSTTSSVSSKNATTTTTTTTVTPSIITTGKSLSLSESSASAAATAATTAAQLAISRDATVTKQQVITASGYSGKQADPVQQAREILQWQ</sequence>
<protein>
    <submittedName>
        <fullName evidence="2">Uncharacterized protein</fullName>
    </submittedName>
</protein>
<reference evidence="2" key="1">
    <citation type="journal article" date="2020" name="Fungal Divers.">
        <title>Resolving the Mortierellaceae phylogeny through synthesis of multi-gene phylogenetics and phylogenomics.</title>
        <authorList>
            <person name="Vandepol N."/>
            <person name="Liber J."/>
            <person name="Desiro A."/>
            <person name="Na H."/>
            <person name="Kennedy M."/>
            <person name="Barry K."/>
            <person name="Grigoriev I.V."/>
            <person name="Miller A.N."/>
            <person name="O'Donnell K."/>
            <person name="Stajich J.E."/>
            <person name="Bonito G."/>
        </authorList>
    </citation>
    <scope>NUCLEOTIDE SEQUENCE</scope>
    <source>
        <strain evidence="2">MES-2147</strain>
    </source>
</reference>
<organism evidence="2 3">
    <name type="scientific">Modicella reniformis</name>
    <dbReference type="NCBI Taxonomy" id="1440133"/>
    <lineage>
        <taxon>Eukaryota</taxon>
        <taxon>Fungi</taxon>
        <taxon>Fungi incertae sedis</taxon>
        <taxon>Mucoromycota</taxon>
        <taxon>Mortierellomycotina</taxon>
        <taxon>Mortierellomycetes</taxon>
        <taxon>Mortierellales</taxon>
        <taxon>Mortierellaceae</taxon>
        <taxon>Modicella</taxon>
    </lineage>
</organism>
<feature type="region of interest" description="Disordered" evidence="1">
    <location>
        <begin position="15"/>
        <end position="53"/>
    </location>
</feature>
<gene>
    <name evidence="2" type="ORF">BGZ65_007347</name>
</gene>
<accession>A0A9P6ILD4</accession>
<evidence type="ECO:0000256" key="1">
    <source>
        <dbReference type="SAM" id="MobiDB-lite"/>
    </source>
</evidence>
<feature type="region of interest" description="Disordered" evidence="1">
    <location>
        <begin position="169"/>
        <end position="194"/>
    </location>
</feature>
<evidence type="ECO:0000313" key="3">
    <source>
        <dbReference type="Proteomes" id="UP000749646"/>
    </source>
</evidence>
<feature type="compositionally biased region" description="Basic residues" evidence="1">
    <location>
        <begin position="178"/>
        <end position="187"/>
    </location>
</feature>
<dbReference type="AlphaFoldDB" id="A0A9P6ILD4"/>
<proteinExistence type="predicted"/>